<dbReference type="InterPro" id="IPR050951">
    <property type="entry name" value="Retrovirus_Pol_polyprotein"/>
</dbReference>
<dbReference type="PANTHER" id="PTHR37984">
    <property type="entry name" value="PROTEIN CBG26694"/>
    <property type="match status" value="1"/>
</dbReference>
<dbReference type="GO" id="GO:0003676">
    <property type="term" value="F:nucleic acid binding"/>
    <property type="evidence" value="ECO:0007669"/>
    <property type="project" value="InterPro"/>
</dbReference>
<feature type="domain" description="Integrase catalytic" evidence="2">
    <location>
        <begin position="1"/>
        <end position="67"/>
    </location>
</feature>
<gene>
    <name evidence="3" type="ORF">P5673_009356</name>
</gene>
<dbReference type="AlphaFoldDB" id="A0AAD9V9Y1"/>
<dbReference type="EMBL" id="JARQWQ010000016">
    <property type="protein sequence ID" value="KAK2566686.1"/>
    <property type="molecule type" value="Genomic_DNA"/>
</dbReference>
<name>A0AAD9V9Y1_ACRCE</name>
<reference evidence="3" key="1">
    <citation type="journal article" date="2023" name="G3 (Bethesda)">
        <title>Whole genome assembly and annotation of the endangered Caribbean coral Acropora cervicornis.</title>
        <authorList>
            <person name="Selwyn J.D."/>
            <person name="Vollmer S.V."/>
        </authorList>
    </citation>
    <scope>NUCLEOTIDE SEQUENCE</scope>
    <source>
        <strain evidence="3">K2</strain>
    </source>
</reference>
<dbReference type="PROSITE" id="PS50994">
    <property type="entry name" value="INTEGRASE"/>
    <property type="match status" value="1"/>
</dbReference>
<dbReference type="InterPro" id="IPR001584">
    <property type="entry name" value="Integrase_cat-core"/>
</dbReference>
<dbReference type="PANTHER" id="PTHR37984:SF5">
    <property type="entry name" value="PROTEIN NYNRIN-LIKE"/>
    <property type="match status" value="1"/>
</dbReference>
<reference evidence="3" key="2">
    <citation type="journal article" date="2023" name="Science">
        <title>Genomic signatures of disease resistance in endangered staghorn corals.</title>
        <authorList>
            <person name="Vollmer S.V."/>
            <person name="Selwyn J.D."/>
            <person name="Despard B.A."/>
            <person name="Roesel C.L."/>
        </authorList>
    </citation>
    <scope>NUCLEOTIDE SEQUENCE</scope>
    <source>
        <strain evidence="3">K2</strain>
    </source>
</reference>
<dbReference type="InterPro" id="IPR036397">
    <property type="entry name" value="RNaseH_sf"/>
</dbReference>
<dbReference type="Pfam" id="PF10545">
    <property type="entry name" value="MADF_DNA_bdg"/>
    <property type="match status" value="1"/>
</dbReference>
<feature type="region of interest" description="Disordered" evidence="1">
    <location>
        <begin position="202"/>
        <end position="248"/>
    </location>
</feature>
<evidence type="ECO:0000256" key="1">
    <source>
        <dbReference type="SAM" id="MobiDB-lite"/>
    </source>
</evidence>
<organism evidence="3 4">
    <name type="scientific">Acropora cervicornis</name>
    <name type="common">Staghorn coral</name>
    <dbReference type="NCBI Taxonomy" id="6130"/>
    <lineage>
        <taxon>Eukaryota</taxon>
        <taxon>Metazoa</taxon>
        <taxon>Cnidaria</taxon>
        <taxon>Anthozoa</taxon>
        <taxon>Hexacorallia</taxon>
        <taxon>Scleractinia</taxon>
        <taxon>Astrocoeniina</taxon>
        <taxon>Acroporidae</taxon>
        <taxon>Acropora</taxon>
    </lineage>
</organism>
<sequence length="248" mass="27817">MTATTAILWELVKYGVPIDCVSDNGRQLRSEEFAHFLKLNGVKHVRVAQYHAASTGLGELIVQSFKNHMKATKGKKMSGHHCVPNFLPGCFACLDDQLTDLLYLVGVLELQIRLGNNNTKKNAWEDVAKIAGLSSGEEAKTYFTNLRTRYTRDRKKLKKVKVSGTGSEDVSKVKDEVEDMFYFLAWLDPFYKPRKTSSNFITIDSGNEGSEDDDTQNVDEKSDTTETTTSDADNHPASNFRPTKKPKL</sequence>
<dbReference type="InterPro" id="IPR006578">
    <property type="entry name" value="MADF-dom"/>
</dbReference>
<dbReference type="SUPFAM" id="SSF53098">
    <property type="entry name" value="Ribonuclease H-like"/>
    <property type="match status" value="1"/>
</dbReference>
<evidence type="ECO:0000313" key="4">
    <source>
        <dbReference type="Proteomes" id="UP001249851"/>
    </source>
</evidence>
<evidence type="ECO:0000313" key="3">
    <source>
        <dbReference type="EMBL" id="KAK2566686.1"/>
    </source>
</evidence>
<evidence type="ECO:0000259" key="2">
    <source>
        <dbReference type="PROSITE" id="PS50994"/>
    </source>
</evidence>
<dbReference type="InterPro" id="IPR012337">
    <property type="entry name" value="RNaseH-like_sf"/>
</dbReference>
<protein>
    <recommendedName>
        <fullName evidence="2">Integrase catalytic domain-containing protein</fullName>
    </recommendedName>
</protein>
<dbReference type="Proteomes" id="UP001249851">
    <property type="component" value="Unassembled WGS sequence"/>
</dbReference>
<proteinExistence type="predicted"/>
<accession>A0AAD9V9Y1</accession>
<comment type="caution">
    <text evidence="3">The sequence shown here is derived from an EMBL/GenBank/DDBJ whole genome shotgun (WGS) entry which is preliminary data.</text>
</comment>
<dbReference type="GO" id="GO:0015074">
    <property type="term" value="P:DNA integration"/>
    <property type="evidence" value="ECO:0007669"/>
    <property type="project" value="InterPro"/>
</dbReference>
<keyword evidence="4" id="KW-1185">Reference proteome</keyword>
<dbReference type="Gene3D" id="3.30.420.10">
    <property type="entry name" value="Ribonuclease H-like superfamily/Ribonuclease H"/>
    <property type="match status" value="1"/>
</dbReference>